<dbReference type="InterPro" id="IPR017395">
    <property type="entry name" value="Chlorophyllase-like"/>
</dbReference>
<keyword evidence="4" id="KW-1185">Reference proteome</keyword>
<feature type="transmembrane region" description="Helical" evidence="2">
    <location>
        <begin position="46"/>
        <end position="67"/>
    </location>
</feature>
<proteinExistence type="predicted"/>
<dbReference type="KEGG" id="pprt:ET464_07575"/>
<gene>
    <name evidence="3" type="ORF">ET464_07575</name>
</gene>
<name>A0A4P6ETN0_9BACL</name>
<feature type="transmembrane region" description="Helical" evidence="2">
    <location>
        <begin position="169"/>
        <end position="187"/>
    </location>
</feature>
<dbReference type="PANTHER" id="PTHR33428">
    <property type="entry name" value="CHLOROPHYLLASE-2, CHLOROPLASTIC"/>
    <property type="match status" value="1"/>
</dbReference>
<dbReference type="RefSeq" id="WP_129439707.1">
    <property type="nucleotide sequence ID" value="NZ_CP035492.1"/>
</dbReference>
<keyword evidence="3" id="KW-0378">Hydrolase</keyword>
<dbReference type="Proteomes" id="UP000293568">
    <property type="component" value="Chromosome"/>
</dbReference>
<keyword evidence="2" id="KW-1133">Transmembrane helix</keyword>
<keyword evidence="2" id="KW-0472">Membrane</keyword>
<accession>A0A4P6ETN0</accession>
<dbReference type="GO" id="GO:0047746">
    <property type="term" value="F:chlorophyllase activity"/>
    <property type="evidence" value="ECO:0007669"/>
    <property type="project" value="TreeGrafter"/>
</dbReference>
<dbReference type="Gene3D" id="3.40.50.1820">
    <property type="entry name" value="alpha/beta hydrolase"/>
    <property type="match status" value="1"/>
</dbReference>
<feature type="transmembrane region" description="Helical" evidence="2">
    <location>
        <begin position="112"/>
        <end position="130"/>
    </location>
</feature>
<feature type="transmembrane region" description="Helical" evidence="2">
    <location>
        <begin position="136"/>
        <end position="157"/>
    </location>
</feature>
<dbReference type="PANTHER" id="PTHR33428:SF2">
    <property type="entry name" value="CHLOROPHYLLASE-2"/>
    <property type="match status" value="1"/>
</dbReference>
<evidence type="ECO:0000313" key="4">
    <source>
        <dbReference type="Proteomes" id="UP000293568"/>
    </source>
</evidence>
<dbReference type="EMBL" id="CP035492">
    <property type="protein sequence ID" value="QAY66282.1"/>
    <property type="molecule type" value="Genomic_DNA"/>
</dbReference>
<dbReference type="InterPro" id="IPR029058">
    <property type="entry name" value="AB_hydrolase_fold"/>
</dbReference>
<evidence type="ECO:0000256" key="1">
    <source>
        <dbReference type="SAM" id="MobiDB-lite"/>
    </source>
</evidence>
<sequence length="762" mass="83238">MSNEVNTAAASPGQPLTVNSRTNRRRKIGGWLRNRFAARNAYNGRYWQAGTAAMAALGMTVVWIAILSSPTGLGPAADLLLAGLLQLLCQWLAGNVLAIIFSALYIPVSRRFAAHALYTAGILFGFGYYANLTWVSGLVIAAALTFAAALAGMLIYTMRRHLIRSSRSTMILAAAGAALVLAAVIAWPPGGAQHLTLAEAGAIAAGPAPIQAGNPADMGPYLYEEWAYGSGTDRHRSDFGSHAKIVTEPVDASAYISKWPWLKKLFWGFDQKQLPVNGRVWMPEGSGPYPLVLIVHGNHIMEDFSDDGYAYIGQLLASRGYIAVSVDENFLNYSAWSDIPDNDMKVRAWMLLKHLQQLKGFSGEAGSPFYGKVDWDNVALIGHSRGGQAVSMAADKDKWFAGDGSLQLGGVRIRSVVAIAPTDREVDGRKAELVNVNFLTLQGARDADVNDFYGDQQYIRTRFTPSSGGFKSSIYLTNANHGQFNTSWGSMDEVPPGGLLLNLRRLMNGEDQREVAKVYISAFLDTTLKGDKAYKPLFQDYRNGSAWLPASTAYVNQYEDDSFVSAADYDEDRDLSTIRMGTAAGTGFTDWEEADALDRSRNAKGTRGVVLEWDGSREAEYTLTLDSWEVKRLTRSLHEGGAAFTFAMADLARDQDPNPAGYSFQASDLVIKVTAADGRTESVPLDRLIKPAGPVFVTYAKLPRLLENTWENGKYKQSNEPVFQTVRLPLNGMDVWDIASITFQLKGSGRIMLDNIGFAQAE</sequence>
<keyword evidence="2" id="KW-0812">Transmembrane</keyword>
<evidence type="ECO:0000256" key="2">
    <source>
        <dbReference type="SAM" id="Phobius"/>
    </source>
</evidence>
<feature type="transmembrane region" description="Helical" evidence="2">
    <location>
        <begin position="79"/>
        <end position="105"/>
    </location>
</feature>
<dbReference type="SUPFAM" id="SSF53474">
    <property type="entry name" value="alpha/beta-Hydrolases"/>
    <property type="match status" value="1"/>
</dbReference>
<protein>
    <submittedName>
        <fullName evidence="3">Alpha/beta hydrolase</fullName>
    </submittedName>
</protein>
<dbReference type="Pfam" id="PF07224">
    <property type="entry name" value="Chlorophyllase"/>
    <property type="match status" value="1"/>
</dbReference>
<feature type="region of interest" description="Disordered" evidence="1">
    <location>
        <begin position="1"/>
        <end position="20"/>
    </location>
</feature>
<evidence type="ECO:0000313" key="3">
    <source>
        <dbReference type="EMBL" id="QAY66282.1"/>
    </source>
</evidence>
<dbReference type="AlphaFoldDB" id="A0A4P6ETN0"/>
<dbReference type="OrthoDB" id="9808543at2"/>
<reference evidence="3 4" key="1">
    <citation type="submission" date="2019-01" db="EMBL/GenBank/DDBJ databases">
        <title>Genome sequencing of strain FW100M-2.</title>
        <authorList>
            <person name="Heo J."/>
            <person name="Kim S.-J."/>
            <person name="Kim J.-S."/>
            <person name="Hong S.-B."/>
            <person name="Kwon S.-W."/>
        </authorList>
    </citation>
    <scope>NUCLEOTIDE SEQUENCE [LARGE SCALE GENOMIC DNA]</scope>
    <source>
        <strain evidence="3 4">FW100M-2</strain>
    </source>
</reference>
<dbReference type="GO" id="GO:0015996">
    <property type="term" value="P:chlorophyll catabolic process"/>
    <property type="evidence" value="ECO:0007669"/>
    <property type="project" value="TreeGrafter"/>
</dbReference>
<organism evidence="3 4">
    <name type="scientific">Paenibacillus protaetiae</name>
    <dbReference type="NCBI Taxonomy" id="2509456"/>
    <lineage>
        <taxon>Bacteria</taxon>
        <taxon>Bacillati</taxon>
        <taxon>Bacillota</taxon>
        <taxon>Bacilli</taxon>
        <taxon>Bacillales</taxon>
        <taxon>Paenibacillaceae</taxon>
        <taxon>Paenibacillus</taxon>
    </lineage>
</organism>